<evidence type="ECO:0000256" key="2">
    <source>
        <dbReference type="SAM" id="SignalP"/>
    </source>
</evidence>
<feature type="domain" description="YncI copper-binding" evidence="3">
    <location>
        <begin position="26"/>
        <end position="166"/>
    </location>
</feature>
<comment type="caution">
    <text evidence="4">The sequence shown here is derived from an EMBL/GenBank/DDBJ whole genome shotgun (WGS) entry which is preliminary data.</text>
</comment>
<feature type="signal peptide" evidence="2">
    <location>
        <begin position="1"/>
        <end position="25"/>
    </location>
</feature>
<dbReference type="Pfam" id="PF07987">
    <property type="entry name" value="DUF1775"/>
    <property type="match status" value="1"/>
</dbReference>
<dbReference type="EMBL" id="JBHTEY010000004">
    <property type="protein sequence ID" value="MFC7614498.1"/>
    <property type="molecule type" value="Genomic_DNA"/>
</dbReference>
<reference evidence="5" key="1">
    <citation type="journal article" date="2019" name="Int. J. Syst. Evol. Microbiol.">
        <title>The Global Catalogue of Microorganisms (GCM) 10K type strain sequencing project: providing services to taxonomists for standard genome sequencing and annotation.</title>
        <authorList>
            <consortium name="The Broad Institute Genomics Platform"/>
            <consortium name="The Broad Institute Genome Sequencing Center for Infectious Disease"/>
            <person name="Wu L."/>
            <person name="Ma J."/>
        </authorList>
    </citation>
    <scope>NUCLEOTIDE SEQUENCE [LARGE SCALE GENOMIC DNA]</scope>
    <source>
        <strain evidence="5">JCM 17695</strain>
    </source>
</reference>
<keyword evidence="1" id="KW-0472">Membrane</keyword>
<evidence type="ECO:0000256" key="1">
    <source>
        <dbReference type="SAM" id="Phobius"/>
    </source>
</evidence>
<accession>A0ABW2TMN0</accession>
<keyword evidence="1" id="KW-1133">Transmembrane helix</keyword>
<feature type="chain" id="PRO_5045968278" evidence="2">
    <location>
        <begin position="26"/>
        <end position="223"/>
    </location>
</feature>
<name>A0ABW2TMN0_9PSEU</name>
<keyword evidence="5" id="KW-1185">Reference proteome</keyword>
<keyword evidence="2" id="KW-0732">Signal</keyword>
<sequence length="223" mass="23056">MITRILAAVTTAAALLVLAAQPAAAHVSVSADTPVPGKHAKVTFRVPNERAETSTVRLEVVFPTEQPFGSVSVAPVPGWTAEVVTRPLAAPVQHHGRSITEAVESVTWTGGEIQPGQFVEFPVTLGPLPSGSVVFKSLQTYSDGEVVRWIDTAAGETSHPAPVLQVSEPVAVAPGSDDLARVLGLTGVLVGLAGLIACAAVVPAVRRRPAPARPEPVRETVGV</sequence>
<dbReference type="InterPro" id="IPR012533">
    <property type="entry name" value="YcnI-copper_dom"/>
</dbReference>
<dbReference type="CDD" id="cd08545">
    <property type="entry name" value="YcnI_like"/>
    <property type="match status" value="1"/>
</dbReference>
<protein>
    <submittedName>
        <fullName evidence="4">YcnI family protein</fullName>
    </submittedName>
</protein>
<dbReference type="InterPro" id="IPR038507">
    <property type="entry name" value="YcnI-like_sf"/>
</dbReference>
<keyword evidence="1" id="KW-0812">Transmembrane</keyword>
<organism evidence="4 5">
    <name type="scientific">Actinokineospora soli</name>
    <dbReference type="NCBI Taxonomy" id="1048753"/>
    <lineage>
        <taxon>Bacteria</taxon>
        <taxon>Bacillati</taxon>
        <taxon>Actinomycetota</taxon>
        <taxon>Actinomycetes</taxon>
        <taxon>Pseudonocardiales</taxon>
        <taxon>Pseudonocardiaceae</taxon>
        <taxon>Actinokineospora</taxon>
    </lineage>
</organism>
<proteinExistence type="predicted"/>
<evidence type="ECO:0000313" key="5">
    <source>
        <dbReference type="Proteomes" id="UP001596512"/>
    </source>
</evidence>
<evidence type="ECO:0000259" key="3">
    <source>
        <dbReference type="Pfam" id="PF07987"/>
    </source>
</evidence>
<dbReference type="Gene3D" id="2.60.40.2230">
    <property type="entry name" value="Uncharacterised protein YcnI-like PF07987, DUF1775"/>
    <property type="match status" value="1"/>
</dbReference>
<dbReference type="Proteomes" id="UP001596512">
    <property type="component" value="Unassembled WGS sequence"/>
</dbReference>
<evidence type="ECO:0000313" key="4">
    <source>
        <dbReference type="EMBL" id="MFC7614498.1"/>
    </source>
</evidence>
<gene>
    <name evidence="4" type="ORF">ACFQV2_14165</name>
</gene>
<feature type="transmembrane region" description="Helical" evidence="1">
    <location>
        <begin position="182"/>
        <end position="205"/>
    </location>
</feature>